<keyword evidence="2" id="KW-1185">Reference proteome</keyword>
<gene>
    <name evidence="1" type="ORF">DAPPUDRAFT_251806</name>
</gene>
<evidence type="ECO:0000313" key="2">
    <source>
        <dbReference type="Proteomes" id="UP000000305"/>
    </source>
</evidence>
<protein>
    <submittedName>
        <fullName evidence="1">Uncharacterized protein</fullName>
    </submittedName>
</protein>
<dbReference type="AlphaFoldDB" id="E9H160"/>
<accession>E9H160</accession>
<dbReference type="Proteomes" id="UP000000305">
    <property type="component" value="Unassembled WGS sequence"/>
</dbReference>
<organism evidence="1 2">
    <name type="scientific">Daphnia pulex</name>
    <name type="common">Water flea</name>
    <dbReference type="NCBI Taxonomy" id="6669"/>
    <lineage>
        <taxon>Eukaryota</taxon>
        <taxon>Metazoa</taxon>
        <taxon>Ecdysozoa</taxon>
        <taxon>Arthropoda</taxon>
        <taxon>Crustacea</taxon>
        <taxon>Branchiopoda</taxon>
        <taxon>Diplostraca</taxon>
        <taxon>Cladocera</taxon>
        <taxon>Anomopoda</taxon>
        <taxon>Daphniidae</taxon>
        <taxon>Daphnia</taxon>
    </lineage>
</organism>
<reference evidence="1 2" key="1">
    <citation type="journal article" date="2011" name="Science">
        <title>The ecoresponsive genome of Daphnia pulex.</title>
        <authorList>
            <person name="Colbourne J.K."/>
            <person name="Pfrender M.E."/>
            <person name="Gilbert D."/>
            <person name="Thomas W.K."/>
            <person name="Tucker A."/>
            <person name="Oakley T.H."/>
            <person name="Tokishita S."/>
            <person name="Aerts A."/>
            <person name="Arnold G.J."/>
            <person name="Basu M.K."/>
            <person name="Bauer D.J."/>
            <person name="Caceres C.E."/>
            <person name="Carmel L."/>
            <person name="Casola C."/>
            <person name="Choi J.H."/>
            <person name="Detter J.C."/>
            <person name="Dong Q."/>
            <person name="Dusheyko S."/>
            <person name="Eads B.D."/>
            <person name="Frohlich T."/>
            <person name="Geiler-Samerotte K.A."/>
            <person name="Gerlach D."/>
            <person name="Hatcher P."/>
            <person name="Jogdeo S."/>
            <person name="Krijgsveld J."/>
            <person name="Kriventseva E.V."/>
            <person name="Kultz D."/>
            <person name="Laforsch C."/>
            <person name="Lindquist E."/>
            <person name="Lopez J."/>
            <person name="Manak J.R."/>
            <person name="Muller J."/>
            <person name="Pangilinan J."/>
            <person name="Patwardhan R.P."/>
            <person name="Pitluck S."/>
            <person name="Pritham E.J."/>
            <person name="Rechtsteiner A."/>
            <person name="Rho M."/>
            <person name="Rogozin I.B."/>
            <person name="Sakarya O."/>
            <person name="Salamov A."/>
            <person name="Schaack S."/>
            <person name="Shapiro H."/>
            <person name="Shiga Y."/>
            <person name="Skalitzky C."/>
            <person name="Smith Z."/>
            <person name="Souvorov A."/>
            <person name="Sung W."/>
            <person name="Tang Z."/>
            <person name="Tsuchiya D."/>
            <person name="Tu H."/>
            <person name="Vos H."/>
            <person name="Wang M."/>
            <person name="Wolf Y.I."/>
            <person name="Yamagata H."/>
            <person name="Yamada T."/>
            <person name="Ye Y."/>
            <person name="Shaw J.R."/>
            <person name="Andrews J."/>
            <person name="Crease T.J."/>
            <person name="Tang H."/>
            <person name="Lucas S.M."/>
            <person name="Robertson H.M."/>
            <person name="Bork P."/>
            <person name="Koonin E.V."/>
            <person name="Zdobnov E.M."/>
            <person name="Grigoriev I.V."/>
            <person name="Lynch M."/>
            <person name="Boore J.L."/>
        </authorList>
    </citation>
    <scope>NUCLEOTIDE SEQUENCE [LARGE SCALE GENOMIC DNA]</scope>
</reference>
<dbReference type="KEGG" id="dpx:DAPPUDRAFT_251806"/>
<sequence length="272" mass="30797">MTWGHGGAKKVTDSTKSVPMAYFRRIFLQLPNFRQPHSSAGQRVERVRNIPAFQVSASITSCPAHHESQHRASAATAPAAVRAFSAYPLSVAGQHLTARLNRCILSRPADSDQRANKTIEILYPILTEHLAAVAAQRILEELYVRMRSRWIGPRNRKPSPKLGQRSRVWNRWTNPPPHWKLALQQYVVLDGFDQTPSRDIRNVLNFPGGVRAGPDYGSSNNNHELKLVHQCSLPCYEDICELHYLLQLIPPDEIFYPTMSTNHLLAFPPNVR</sequence>
<name>E9H160_DAPPU</name>
<evidence type="ECO:0000313" key="1">
    <source>
        <dbReference type="EMBL" id="EFX74575.1"/>
    </source>
</evidence>
<proteinExistence type="predicted"/>
<dbReference type="HOGENOM" id="CLU_1024014_0_0_1"/>
<dbReference type="InParanoid" id="E9H160"/>
<dbReference type="EMBL" id="GL732582">
    <property type="protein sequence ID" value="EFX74575.1"/>
    <property type="molecule type" value="Genomic_DNA"/>
</dbReference>